<evidence type="ECO:0000256" key="4">
    <source>
        <dbReference type="ARBA" id="ARBA00005997"/>
    </source>
</evidence>
<keyword evidence="5 13" id="KW-0575">Peroxidase</keyword>
<evidence type="ECO:0000256" key="6">
    <source>
        <dbReference type="ARBA" id="ARBA00022617"/>
    </source>
</evidence>
<dbReference type="GO" id="GO:0034599">
    <property type="term" value="P:cellular response to oxidative stress"/>
    <property type="evidence" value="ECO:0007669"/>
    <property type="project" value="InterPro"/>
</dbReference>
<keyword evidence="16" id="KW-1185">Reference proteome</keyword>
<dbReference type="Pfam" id="PF00141">
    <property type="entry name" value="peroxidase"/>
    <property type="match status" value="1"/>
</dbReference>
<reference evidence="15" key="1">
    <citation type="submission" date="2021-06" db="EMBL/GenBank/DDBJ databases">
        <authorList>
            <person name="Kallberg Y."/>
            <person name="Tangrot J."/>
            <person name="Rosling A."/>
        </authorList>
    </citation>
    <scope>NUCLEOTIDE SEQUENCE</scope>
    <source>
        <strain evidence="15">FL130A</strain>
    </source>
</reference>
<dbReference type="PANTHER" id="PTHR31356:SF58">
    <property type="entry name" value="CYTOCHROME C PEROXIDASE, MITOCHONDRIAL"/>
    <property type="match status" value="1"/>
</dbReference>
<dbReference type="Proteomes" id="UP000789508">
    <property type="component" value="Unassembled WGS sequence"/>
</dbReference>
<organism evidence="15 16">
    <name type="scientific">Ambispora leptoticha</name>
    <dbReference type="NCBI Taxonomy" id="144679"/>
    <lineage>
        <taxon>Eukaryota</taxon>
        <taxon>Fungi</taxon>
        <taxon>Fungi incertae sedis</taxon>
        <taxon>Mucoromycota</taxon>
        <taxon>Glomeromycotina</taxon>
        <taxon>Glomeromycetes</taxon>
        <taxon>Archaeosporales</taxon>
        <taxon>Ambisporaceae</taxon>
        <taxon>Ambispora</taxon>
    </lineage>
</organism>
<keyword evidence="9 13" id="KW-0560">Oxidoreductase</keyword>
<dbReference type="FunFam" id="1.10.520.10:FF:000005">
    <property type="entry name" value="Cytochrome c peroxidase"/>
    <property type="match status" value="1"/>
</dbReference>
<dbReference type="InterPro" id="IPR010255">
    <property type="entry name" value="Haem_peroxidase_sf"/>
</dbReference>
<comment type="catalytic activity">
    <reaction evidence="12">
        <text>2 Fe(II)-[cytochrome c] + H2O2 + 2 H(+) = 2 Fe(III)-[cytochrome c] + 2 H2O</text>
        <dbReference type="Rhea" id="RHEA:16581"/>
        <dbReference type="Rhea" id="RHEA-COMP:10350"/>
        <dbReference type="Rhea" id="RHEA-COMP:14399"/>
        <dbReference type="ChEBI" id="CHEBI:15377"/>
        <dbReference type="ChEBI" id="CHEBI:15378"/>
        <dbReference type="ChEBI" id="CHEBI:16240"/>
        <dbReference type="ChEBI" id="CHEBI:29033"/>
        <dbReference type="ChEBI" id="CHEBI:29034"/>
        <dbReference type="EC" id="1.11.1.5"/>
    </reaction>
</comment>
<dbReference type="Gene3D" id="1.10.520.10">
    <property type="match status" value="1"/>
</dbReference>
<dbReference type="GO" id="GO:0005758">
    <property type="term" value="C:mitochondrial intermembrane space"/>
    <property type="evidence" value="ECO:0007669"/>
    <property type="project" value="UniProtKB-SubCell"/>
</dbReference>
<evidence type="ECO:0000313" key="16">
    <source>
        <dbReference type="Proteomes" id="UP000789508"/>
    </source>
</evidence>
<evidence type="ECO:0000256" key="7">
    <source>
        <dbReference type="ARBA" id="ARBA00022723"/>
    </source>
</evidence>
<keyword evidence="8" id="KW-0809">Transit peptide</keyword>
<dbReference type="GO" id="GO:0004130">
    <property type="term" value="F:cytochrome-c peroxidase activity"/>
    <property type="evidence" value="ECO:0007669"/>
    <property type="project" value="UniProtKB-EC"/>
</dbReference>
<keyword evidence="6" id="KW-0349">Heme</keyword>
<dbReference type="PANTHER" id="PTHR31356">
    <property type="entry name" value="THYLAKOID LUMENAL 29 KDA PROTEIN, CHLOROPLASTIC-RELATED"/>
    <property type="match status" value="1"/>
</dbReference>
<evidence type="ECO:0000259" key="14">
    <source>
        <dbReference type="PROSITE" id="PS50873"/>
    </source>
</evidence>
<dbReference type="InterPro" id="IPR044831">
    <property type="entry name" value="Ccp1-like"/>
</dbReference>
<dbReference type="GO" id="GO:0046872">
    <property type="term" value="F:metal ion binding"/>
    <property type="evidence" value="ECO:0007669"/>
    <property type="project" value="UniProtKB-UniRule"/>
</dbReference>
<dbReference type="SUPFAM" id="SSF48113">
    <property type="entry name" value="Heme-dependent peroxidases"/>
    <property type="match status" value="1"/>
</dbReference>
<accession>A0A9N8ZUT9</accession>
<dbReference type="PROSITE" id="PS00436">
    <property type="entry name" value="PEROXIDASE_2"/>
    <property type="match status" value="1"/>
</dbReference>
<comment type="caution">
    <text evidence="15">The sequence shown here is derived from an EMBL/GenBank/DDBJ whole genome shotgun (WGS) entry which is preliminary data.</text>
</comment>
<sequence>MSFSFRLLRTVSRREFYKARTNFIANTTPPTFPLFTNKASAIAIPFSKKARVFSTTTEEKSGGGGGSKLIWIAAGLIGAGAGYYIFSTQQTVQKVDPVATPPPKKEIDYQNVYNQIADILEDNDYDDGSFGPVLLRLAWHSSGTYDKETGTGGSNGATMRFAQEGGYGANAGLNVARDKLEKIKEKNPEISYSDLWTLAGVVAVQELGGPTIPWRPGRADVDASFTTPDGRLPDASQGAKHIRDIFYRMGFDDREIVALCGAHALGRCHPTRSGFDGPWTFSPTVFTNDFFKELLNKKWVEKKWKGPKQYVDKQTGDLMMLPADLAFIQDKSFRQWVEKYAKDEQLFFKDFADAFRKLLELGVPFTGNEKVYTFKRTSE</sequence>
<name>A0A9N8ZUT9_9GLOM</name>
<protein>
    <recommendedName>
        <fullName evidence="13">Peroxidase</fullName>
        <ecNumber evidence="13">1.11.1.-</ecNumber>
    </recommendedName>
</protein>
<dbReference type="GO" id="GO:0005759">
    <property type="term" value="C:mitochondrial matrix"/>
    <property type="evidence" value="ECO:0007669"/>
    <property type="project" value="UniProtKB-SubCell"/>
</dbReference>
<evidence type="ECO:0000256" key="8">
    <source>
        <dbReference type="ARBA" id="ARBA00022946"/>
    </source>
</evidence>
<dbReference type="CDD" id="cd00691">
    <property type="entry name" value="ascorbate_peroxidase"/>
    <property type="match status" value="1"/>
</dbReference>
<keyword evidence="7" id="KW-0479">Metal-binding</keyword>
<dbReference type="PROSITE" id="PS50873">
    <property type="entry name" value="PEROXIDASE_4"/>
    <property type="match status" value="1"/>
</dbReference>
<dbReference type="GO" id="GO:0000302">
    <property type="term" value="P:response to reactive oxygen species"/>
    <property type="evidence" value="ECO:0007669"/>
    <property type="project" value="TreeGrafter"/>
</dbReference>
<evidence type="ECO:0000256" key="12">
    <source>
        <dbReference type="ARBA" id="ARBA00049265"/>
    </source>
</evidence>
<dbReference type="GO" id="GO:0042744">
    <property type="term" value="P:hydrogen peroxide catabolic process"/>
    <property type="evidence" value="ECO:0007669"/>
    <property type="project" value="TreeGrafter"/>
</dbReference>
<dbReference type="EMBL" id="CAJVPS010000758">
    <property type="protein sequence ID" value="CAG8507340.1"/>
    <property type="molecule type" value="Genomic_DNA"/>
</dbReference>
<keyword evidence="10" id="KW-0408">Iron</keyword>
<proteinExistence type="inferred from homology"/>
<dbReference type="InterPro" id="IPR002207">
    <property type="entry name" value="Peroxidase_I"/>
</dbReference>
<dbReference type="Gene3D" id="1.10.420.10">
    <property type="entry name" value="Peroxidase, domain 2"/>
    <property type="match status" value="1"/>
</dbReference>
<dbReference type="InterPro" id="IPR019794">
    <property type="entry name" value="Peroxidases_AS"/>
</dbReference>
<dbReference type="InterPro" id="IPR002016">
    <property type="entry name" value="Haem_peroxidase"/>
</dbReference>
<evidence type="ECO:0000256" key="1">
    <source>
        <dbReference type="ARBA" id="ARBA00003917"/>
    </source>
</evidence>
<dbReference type="AlphaFoldDB" id="A0A9N8ZUT9"/>
<evidence type="ECO:0000256" key="10">
    <source>
        <dbReference type="ARBA" id="ARBA00023004"/>
    </source>
</evidence>
<gene>
    <name evidence="15" type="ORF">ALEPTO_LOCUS3793</name>
</gene>
<comment type="subcellular location">
    <subcellularLocation>
        <location evidence="3">Mitochondrion intermembrane space</location>
    </subcellularLocation>
    <subcellularLocation>
        <location evidence="2">Mitochondrion matrix</location>
    </subcellularLocation>
</comment>
<evidence type="ECO:0000256" key="5">
    <source>
        <dbReference type="ARBA" id="ARBA00022559"/>
    </source>
</evidence>
<dbReference type="FunFam" id="1.10.420.10:FF:000009">
    <property type="entry name" value="Ascorbate peroxidase"/>
    <property type="match status" value="1"/>
</dbReference>
<comment type="similarity">
    <text evidence="4">Belongs to the peroxidase family. Cytochrome c peroxidase subfamily.</text>
</comment>
<dbReference type="PRINTS" id="PR00458">
    <property type="entry name" value="PEROXIDASE"/>
</dbReference>
<dbReference type="OrthoDB" id="2859658at2759"/>
<evidence type="ECO:0000256" key="2">
    <source>
        <dbReference type="ARBA" id="ARBA00004305"/>
    </source>
</evidence>
<evidence type="ECO:0000256" key="3">
    <source>
        <dbReference type="ARBA" id="ARBA00004569"/>
    </source>
</evidence>
<evidence type="ECO:0000256" key="11">
    <source>
        <dbReference type="ARBA" id="ARBA00023128"/>
    </source>
</evidence>
<dbReference type="PRINTS" id="PR00459">
    <property type="entry name" value="ASPEROXIDASE"/>
</dbReference>
<comment type="function">
    <text evidence="1">Destroys radicals which are normally produced within the cells and which are toxic to biological systems.</text>
</comment>
<dbReference type="GO" id="GO:0020037">
    <property type="term" value="F:heme binding"/>
    <property type="evidence" value="ECO:0007669"/>
    <property type="project" value="UniProtKB-UniRule"/>
</dbReference>
<keyword evidence="11" id="KW-0496">Mitochondrion</keyword>
<feature type="domain" description="Plant heme peroxidase family profile" evidence="14">
    <location>
        <begin position="173"/>
        <end position="379"/>
    </location>
</feature>
<evidence type="ECO:0000256" key="13">
    <source>
        <dbReference type="RuleBase" id="RU363051"/>
    </source>
</evidence>
<evidence type="ECO:0000313" key="15">
    <source>
        <dbReference type="EMBL" id="CAG8507340.1"/>
    </source>
</evidence>
<evidence type="ECO:0000256" key="9">
    <source>
        <dbReference type="ARBA" id="ARBA00023002"/>
    </source>
</evidence>
<dbReference type="EC" id="1.11.1.-" evidence="13"/>